<accession>A0A1W0WYL3</accession>
<dbReference type="CDD" id="cd06428">
    <property type="entry name" value="M1P_guanylylT_A_like_N"/>
    <property type="match status" value="1"/>
</dbReference>
<comment type="caution">
    <text evidence="4">The sequence shown here is derived from an EMBL/GenBank/DDBJ whole genome shotgun (WGS) entry which is preliminary data.</text>
</comment>
<reference evidence="5" key="1">
    <citation type="submission" date="2017-01" db="EMBL/GenBank/DDBJ databases">
        <title>Comparative genomics of anhydrobiosis in the tardigrade Hypsibius dujardini.</title>
        <authorList>
            <person name="Yoshida Y."/>
            <person name="Koutsovoulos G."/>
            <person name="Laetsch D."/>
            <person name="Stevens L."/>
            <person name="Kumar S."/>
            <person name="Horikawa D."/>
            <person name="Ishino K."/>
            <person name="Komine S."/>
            <person name="Tomita M."/>
            <person name="Blaxter M."/>
            <person name="Arakawa K."/>
        </authorList>
    </citation>
    <scope>NUCLEOTIDE SEQUENCE [LARGE SCALE GENOMIC DNA]</scope>
    <source>
        <strain evidence="5">Z151</strain>
    </source>
</reference>
<keyword evidence="5" id="KW-1185">Reference proteome</keyword>
<dbReference type="Pfam" id="PF25087">
    <property type="entry name" value="GMPPB_C"/>
    <property type="match status" value="1"/>
</dbReference>
<sequence length="441" mass="48564">MLVKAVILVGGPEKGTRFRPLSLDTPKPLFPVGGVPMIQHHIEACCKIPELKEILLVGYFQPNEHWAQFVTTQAKLNNVVIRYLQEFAALGTAGCIYHFRDQILNGSPESIVLMNGDVCADFQLDAMLAFHRQQDRPVLTLMGTEAVHSQSVHFGCIVENKLTHQVKHYVEKPESYVSSLINCGVYILSPEIFNIIATTIKAKTMDDLSEDFSTLSNSSSRRVSRQRSLSGASVSETLSLENDLITRLAVTGGAYVYYTQGWWSQIKTAGAAIYANRHCLKLYHNAHPSWLAQSEKGKAGPQIIGDVFIHESAKIHPSAVIGPNVSILSHVEIGAGTRIRDSIILNDVVIDENCCILNSILGWGSRIGSWSRIEGTPNDPNPDKAFAKLEHMPLFSDSGFLNPSVTILGAKVNVPSELMVLNSIVLPNKDLSHSYKNQIIL</sequence>
<dbReference type="SUPFAM" id="SSF53448">
    <property type="entry name" value="Nucleotide-diphospho-sugar transferases"/>
    <property type="match status" value="1"/>
</dbReference>
<evidence type="ECO:0000259" key="2">
    <source>
        <dbReference type="Pfam" id="PF00483"/>
    </source>
</evidence>
<evidence type="ECO:0000256" key="1">
    <source>
        <dbReference type="ARBA" id="ARBA00007274"/>
    </source>
</evidence>
<dbReference type="Gene3D" id="3.90.550.10">
    <property type="entry name" value="Spore Coat Polysaccharide Biosynthesis Protein SpsA, Chain A"/>
    <property type="match status" value="1"/>
</dbReference>
<dbReference type="Proteomes" id="UP000192578">
    <property type="component" value="Unassembled WGS sequence"/>
</dbReference>
<dbReference type="InterPro" id="IPR029044">
    <property type="entry name" value="Nucleotide-diphossugar_trans"/>
</dbReference>
<feature type="domain" description="Nucleotidyl transferase" evidence="2">
    <location>
        <begin position="4"/>
        <end position="214"/>
    </location>
</feature>
<proteinExistence type="inferred from homology"/>
<evidence type="ECO:0000259" key="3">
    <source>
        <dbReference type="Pfam" id="PF25087"/>
    </source>
</evidence>
<protein>
    <submittedName>
        <fullName evidence="4">Mannose-1-phosphate guanyltransferase alpha-B</fullName>
    </submittedName>
</protein>
<dbReference type="AlphaFoldDB" id="A0A1W0WYL3"/>
<comment type="similarity">
    <text evidence="1">Belongs to the transferase hexapeptide repeat family.</text>
</comment>
<gene>
    <name evidence="4" type="ORF">BV898_05840</name>
</gene>
<evidence type="ECO:0000313" key="5">
    <source>
        <dbReference type="Proteomes" id="UP000192578"/>
    </source>
</evidence>
<dbReference type="Gene3D" id="2.160.10.10">
    <property type="entry name" value="Hexapeptide repeat proteins"/>
    <property type="match status" value="1"/>
</dbReference>
<dbReference type="InterPro" id="IPR056729">
    <property type="entry name" value="GMPPB_C"/>
</dbReference>
<organism evidence="4 5">
    <name type="scientific">Hypsibius exemplaris</name>
    <name type="common">Freshwater tardigrade</name>
    <dbReference type="NCBI Taxonomy" id="2072580"/>
    <lineage>
        <taxon>Eukaryota</taxon>
        <taxon>Metazoa</taxon>
        <taxon>Ecdysozoa</taxon>
        <taxon>Tardigrada</taxon>
        <taxon>Eutardigrada</taxon>
        <taxon>Parachela</taxon>
        <taxon>Hypsibioidea</taxon>
        <taxon>Hypsibiidae</taxon>
        <taxon>Hypsibius</taxon>
    </lineage>
</organism>
<feature type="domain" description="Mannose-1-phosphate guanyltransferase C-terminal" evidence="3">
    <location>
        <begin position="303"/>
        <end position="440"/>
    </location>
</feature>
<dbReference type="InterPro" id="IPR005835">
    <property type="entry name" value="NTP_transferase_dom"/>
</dbReference>
<evidence type="ECO:0000313" key="4">
    <source>
        <dbReference type="EMBL" id="OQV20289.1"/>
    </source>
</evidence>
<dbReference type="PANTHER" id="PTHR22572">
    <property type="entry name" value="SUGAR-1-PHOSPHATE GUANYL TRANSFERASE"/>
    <property type="match status" value="1"/>
</dbReference>
<dbReference type="OrthoDB" id="285674at2759"/>
<dbReference type="InterPro" id="IPR050486">
    <property type="entry name" value="Mannose-1P_guanyltransferase"/>
</dbReference>
<dbReference type="EMBL" id="MTYJ01000032">
    <property type="protein sequence ID" value="OQV20289.1"/>
    <property type="molecule type" value="Genomic_DNA"/>
</dbReference>
<name>A0A1W0WYL3_HYPEX</name>
<dbReference type="Pfam" id="PF00483">
    <property type="entry name" value="NTP_transferase"/>
    <property type="match status" value="1"/>
</dbReference>